<keyword evidence="12" id="KW-1185">Reference proteome</keyword>
<sequence>MRFTDTFFSSRIGIIASVLFSACCYYFGNGLTGDCWFLVWVAPLPLLCVAMSNSWKATLVAAFIAYALGRMSWFSYLERVAFLVPAIILTIVPALIFAAIILLTRWITLRTRAWYACFAFPVFCCLFEYALIRQAPDGTAGSIAYSQMNCLPLIQVAALGGILGITFLITLIPSALAYLYIFRNVKKQWTRVLVVTVVIAGGALSFGMMRLSQPSPGQGLQVGMAVIREDLHNTSDKPNRVKDSTAAARYVQLVDSLGAKGALVVVLPERALSIDKQSEAAMLDTLRTVAAKRHLYLVAGYTNLRSDTERNSALLVGNATAIPGSYNKVHLVNGLETQFTPGHGIGLFNVGAVSAGVAICKDLDFQDYMRQYGLHHPQVLFVPAWDFAVDDWLHARMAVLRSVENGFPMVRAARIGQLTISDCYGRVLACASTAQGQEAVLAGAVPLQPCATFYTKHGDWPGIVCMAGAAWLLLLAIWKPSSL</sequence>
<keyword evidence="3" id="KW-1003">Cell membrane</keyword>
<dbReference type="OrthoDB" id="9811121at2"/>
<dbReference type="PANTHER" id="PTHR38686:SF1">
    <property type="entry name" value="APOLIPOPROTEIN N-ACYLTRANSFERASE"/>
    <property type="match status" value="1"/>
</dbReference>
<dbReference type="EMBL" id="QCYK01000003">
    <property type="protein sequence ID" value="PUZ22714.1"/>
    <property type="molecule type" value="Genomic_DNA"/>
</dbReference>
<feature type="transmembrane region" description="Helical" evidence="9">
    <location>
        <begin position="153"/>
        <end position="182"/>
    </location>
</feature>
<reference evidence="11 12" key="1">
    <citation type="submission" date="2018-04" db="EMBL/GenBank/DDBJ databases">
        <title>Chitinophaga fuyangensis sp. nov., isolated from soil in a chemical factory.</title>
        <authorList>
            <person name="Chen K."/>
        </authorList>
    </citation>
    <scope>NUCLEOTIDE SEQUENCE [LARGE SCALE GENOMIC DNA]</scope>
    <source>
        <strain evidence="11 12">LY-1</strain>
    </source>
</reference>
<proteinExistence type="inferred from homology"/>
<protein>
    <recommendedName>
        <fullName evidence="10">CN hydrolase domain-containing protein</fullName>
    </recommendedName>
</protein>
<comment type="subcellular location">
    <subcellularLocation>
        <location evidence="1">Cell membrane</location>
        <topology evidence="1">Multi-pass membrane protein</topology>
    </subcellularLocation>
</comment>
<evidence type="ECO:0000256" key="5">
    <source>
        <dbReference type="ARBA" id="ARBA00022692"/>
    </source>
</evidence>
<dbReference type="SUPFAM" id="SSF56317">
    <property type="entry name" value="Carbon-nitrogen hydrolase"/>
    <property type="match status" value="1"/>
</dbReference>
<evidence type="ECO:0000313" key="11">
    <source>
        <dbReference type="EMBL" id="PUZ22714.1"/>
    </source>
</evidence>
<dbReference type="Pfam" id="PF20154">
    <property type="entry name" value="LNT_N"/>
    <property type="match status" value="1"/>
</dbReference>
<dbReference type="InterPro" id="IPR004563">
    <property type="entry name" value="Apolipo_AcylTrfase"/>
</dbReference>
<keyword evidence="6 9" id="KW-1133">Transmembrane helix</keyword>
<accession>A0A2T7BC96</accession>
<evidence type="ECO:0000256" key="6">
    <source>
        <dbReference type="ARBA" id="ARBA00022989"/>
    </source>
</evidence>
<keyword evidence="4" id="KW-0808">Transferase</keyword>
<dbReference type="InterPro" id="IPR003010">
    <property type="entry name" value="C-N_Hydrolase"/>
</dbReference>
<comment type="caution">
    <text evidence="11">The sequence shown here is derived from an EMBL/GenBank/DDBJ whole genome shotgun (WGS) entry which is preliminary data.</text>
</comment>
<keyword evidence="8" id="KW-0012">Acyltransferase</keyword>
<dbReference type="Pfam" id="PF00795">
    <property type="entry name" value="CN_hydrolase"/>
    <property type="match status" value="1"/>
</dbReference>
<keyword evidence="7 9" id="KW-0472">Membrane</keyword>
<dbReference type="PANTHER" id="PTHR38686">
    <property type="entry name" value="APOLIPOPROTEIN N-ACYLTRANSFERASE"/>
    <property type="match status" value="1"/>
</dbReference>
<feature type="domain" description="CN hydrolase" evidence="10">
    <location>
        <begin position="220"/>
        <end position="447"/>
    </location>
</feature>
<dbReference type="PROSITE" id="PS50263">
    <property type="entry name" value="CN_HYDROLASE"/>
    <property type="match status" value="1"/>
</dbReference>
<comment type="similarity">
    <text evidence="2">Belongs to the CN hydrolase family. Apolipoprotein N-acyltransferase subfamily.</text>
</comment>
<evidence type="ECO:0000256" key="9">
    <source>
        <dbReference type="SAM" id="Phobius"/>
    </source>
</evidence>
<name>A0A2T7BC96_9BACT</name>
<dbReference type="GO" id="GO:0005886">
    <property type="term" value="C:plasma membrane"/>
    <property type="evidence" value="ECO:0007669"/>
    <property type="project" value="UniProtKB-SubCell"/>
</dbReference>
<feature type="transmembrane region" description="Helical" evidence="9">
    <location>
        <begin position="80"/>
        <end position="107"/>
    </location>
</feature>
<dbReference type="AlphaFoldDB" id="A0A2T7BC96"/>
<dbReference type="RefSeq" id="WP_108688459.1">
    <property type="nucleotide sequence ID" value="NZ_QCYK01000003.1"/>
</dbReference>
<evidence type="ECO:0000256" key="2">
    <source>
        <dbReference type="ARBA" id="ARBA00010065"/>
    </source>
</evidence>
<evidence type="ECO:0000256" key="3">
    <source>
        <dbReference type="ARBA" id="ARBA00022475"/>
    </source>
</evidence>
<dbReference type="Proteomes" id="UP000244450">
    <property type="component" value="Unassembled WGS sequence"/>
</dbReference>
<evidence type="ECO:0000256" key="8">
    <source>
        <dbReference type="ARBA" id="ARBA00023315"/>
    </source>
</evidence>
<evidence type="ECO:0000259" key="10">
    <source>
        <dbReference type="PROSITE" id="PS50263"/>
    </source>
</evidence>
<feature type="transmembrane region" description="Helical" evidence="9">
    <location>
        <begin position="12"/>
        <end position="28"/>
    </location>
</feature>
<dbReference type="Gene3D" id="3.60.110.10">
    <property type="entry name" value="Carbon-nitrogen hydrolase"/>
    <property type="match status" value="1"/>
</dbReference>
<evidence type="ECO:0000256" key="1">
    <source>
        <dbReference type="ARBA" id="ARBA00004651"/>
    </source>
</evidence>
<dbReference type="GO" id="GO:0042158">
    <property type="term" value="P:lipoprotein biosynthetic process"/>
    <property type="evidence" value="ECO:0007669"/>
    <property type="project" value="InterPro"/>
</dbReference>
<keyword evidence="5 9" id="KW-0812">Transmembrane</keyword>
<evidence type="ECO:0000256" key="4">
    <source>
        <dbReference type="ARBA" id="ARBA00022679"/>
    </source>
</evidence>
<evidence type="ECO:0000256" key="7">
    <source>
        <dbReference type="ARBA" id="ARBA00023136"/>
    </source>
</evidence>
<dbReference type="InterPro" id="IPR045378">
    <property type="entry name" value="LNT_N"/>
</dbReference>
<gene>
    <name evidence="11" type="ORF">DCC81_19985</name>
</gene>
<feature type="transmembrane region" description="Helical" evidence="9">
    <location>
        <begin position="113"/>
        <end position="132"/>
    </location>
</feature>
<evidence type="ECO:0000313" key="12">
    <source>
        <dbReference type="Proteomes" id="UP000244450"/>
    </source>
</evidence>
<organism evidence="11 12">
    <name type="scientific">Chitinophaga parva</name>
    <dbReference type="NCBI Taxonomy" id="2169414"/>
    <lineage>
        <taxon>Bacteria</taxon>
        <taxon>Pseudomonadati</taxon>
        <taxon>Bacteroidota</taxon>
        <taxon>Chitinophagia</taxon>
        <taxon>Chitinophagales</taxon>
        <taxon>Chitinophagaceae</taxon>
        <taxon>Chitinophaga</taxon>
    </lineage>
</organism>
<feature type="transmembrane region" description="Helical" evidence="9">
    <location>
        <begin position="188"/>
        <end position="208"/>
    </location>
</feature>
<dbReference type="PROSITE" id="PS51257">
    <property type="entry name" value="PROKAR_LIPOPROTEIN"/>
    <property type="match status" value="1"/>
</dbReference>
<dbReference type="GO" id="GO:0016410">
    <property type="term" value="F:N-acyltransferase activity"/>
    <property type="evidence" value="ECO:0007669"/>
    <property type="project" value="InterPro"/>
</dbReference>
<dbReference type="InterPro" id="IPR036526">
    <property type="entry name" value="C-N_Hydrolase_sf"/>
</dbReference>